<evidence type="ECO:0000313" key="6">
    <source>
        <dbReference type="Proteomes" id="UP001501237"/>
    </source>
</evidence>
<gene>
    <name evidence="5" type="ORF">GCM10010468_74140</name>
</gene>
<keyword evidence="4" id="KW-0812">Transmembrane</keyword>
<keyword evidence="4" id="KW-1133">Transmembrane helix</keyword>
<dbReference type="PANTHER" id="PTHR37042:SF4">
    <property type="entry name" value="OUTER MEMBRANE PROTEIN RV1973"/>
    <property type="match status" value="1"/>
</dbReference>
<sequence length="227" mass="23048">MSSTPEQNPVLRAGADPEEAELIKAELIGAEEAGARPPAERPSGARGGLVAGLSAAVVALALLAGFALLQWRSAGSPDDDRAALVARVTGYGDALGTYPVGGVDAAQARVLTFLTGEALADLRTSQADRLKRQLTDAEVSLESRTDAVYIASIDGGKADVVLVFDLTFTGPGGSRTVERNHLTLGMVRKDGIWMVASTAAAGSERDSGGAVPGLGDDAPGDGLPTGP</sequence>
<evidence type="ECO:0000313" key="5">
    <source>
        <dbReference type="EMBL" id="GAA3238560.1"/>
    </source>
</evidence>
<dbReference type="EMBL" id="BAAAUV010000035">
    <property type="protein sequence ID" value="GAA3238560.1"/>
    <property type="molecule type" value="Genomic_DNA"/>
</dbReference>
<organism evidence="5 6">
    <name type="scientific">Actinocorallia longicatena</name>
    <dbReference type="NCBI Taxonomy" id="111803"/>
    <lineage>
        <taxon>Bacteria</taxon>
        <taxon>Bacillati</taxon>
        <taxon>Actinomycetota</taxon>
        <taxon>Actinomycetes</taxon>
        <taxon>Streptosporangiales</taxon>
        <taxon>Thermomonosporaceae</taxon>
        <taxon>Actinocorallia</taxon>
    </lineage>
</organism>
<evidence type="ECO:0000256" key="2">
    <source>
        <dbReference type="ARBA" id="ARBA00023136"/>
    </source>
</evidence>
<feature type="region of interest" description="Disordered" evidence="3">
    <location>
        <begin position="202"/>
        <end position="227"/>
    </location>
</feature>
<name>A0ABP6QKS8_9ACTN</name>
<comment type="caution">
    <text evidence="5">The sequence shown here is derived from an EMBL/GenBank/DDBJ whole genome shotgun (WGS) entry which is preliminary data.</text>
</comment>
<dbReference type="PANTHER" id="PTHR37042">
    <property type="entry name" value="OUTER MEMBRANE PROTEIN RV1973"/>
    <property type="match status" value="1"/>
</dbReference>
<reference evidence="6" key="1">
    <citation type="journal article" date="2019" name="Int. J. Syst. Evol. Microbiol.">
        <title>The Global Catalogue of Microorganisms (GCM) 10K type strain sequencing project: providing services to taxonomists for standard genome sequencing and annotation.</title>
        <authorList>
            <consortium name="The Broad Institute Genomics Platform"/>
            <consortium name="The Broad Institute Genome Sequencing Center for Infectious Disease"/>
            <person name="Wu L."/>
            <person name="Ma J."/>
        </authorList>
    </citation>
    <scope>NUCLEOTIDE SEQUENCE [LARGE SCALE GENOMIC DNA]</scope>
    <source>
        <strain evidence="6">JCM 9377</strain>
    </source>
</reference>
<proteinExistence type="predicted"/>
<comment type="subcellular location">
    <subcellularLocation>
        <location evidence="1">Membrane</location>
    </subcellularLocation>
</comment>
<evidence type="ECO:0000256" key="1">
    <source>
        <dbReference type="ARBA" id="ARBA00004370"/>
    </source>
</evidence>
<evidence type="ECO:0000256" key="4">
    <source>
        <dbReference type="SAM" id="Phobius"/>
    </source>
</evidence>
<keyword evidence="6" id="KW-1185">Reference proteome</keyword>
<accession>A0ABP6QKS8</accession>
<dbReference type="Proteomes" id="UP001501237">
    <property type="component" value="Unassembled WGS sequence"/>
</dbReference>
<protein>
    <recommendedName>
        <fullName evidence="7">Mce-associated membrane protein</fullName>
    </recommendedName>
</protein>
<dbReference type="RefSeq" id="WP_344838211.1">
    <property type="nucleotide sequence ID" value="NZ_BAAAUV010000035.1"/>
</dbReference>
<evidence type="ECO:0000256" key="3">
    <source>
        <dbReference type="SAM" id="MobiDB-lite"/>
    </source>
</evidence>
<feature type="transmembrane region" description="Helical" evidence="4">
    <location>
        <begin position="49"/>
        <end position="69"/>
    </location>
</feature>
<evidence type="ECO:0008006" key="7">
    <source>
        <dbReference type="Google" id="ProtNLM"/>
    </source>
</evidence>
<feature type="compositionally biased region" description="Low complexity" evidence="3">
    <location>
        <begin position="213"/>
        <end position="227"/>
    </location>
</feature>
<keyword evidence="2 4" id="KW-0472">Membrane</keyword>